<evidence type="ECO:0000256" key="7">
    <source>
        <dbReference type="SAM" id="Phobius"/>
    </source>
</evidence>
<dbReference type="InterPro" id="IPR040226">
    <property type="entry name" value="THH1/TOM1/TOM3"/>
</dbReference>
<feature type="transmembrane region" description="Helical" evidence="7">
    <location>
        <begin position="292"/>
        <end position="315"/>
    </location>
</feature>
<dbReference type="KEGG" id="rsz:108830916"/>
<evidence type="ECO:0000259" key="8">
    <source>
        <dbReference type="Pfam" id="PF06454"/>
    </source>
</evidence>
<dbReference type="PANTHER" id="PTHR31142:SF26">
    <property type="entry name" value="THH1_TOM1_TOM3 DOMAIN-CONTAINING PROTEIN"/>
    <property type="match status" value="1"/>
</dbReference>
<reference evidence="10" key="2">
    <citation type="submission" date="2025-08" db="UniProtKB">
        <authorList>
            <consortium name="RefSeq"/>
        </authorList>
    </citation>
    <scope>IDENTIFICATION</scope>
    <source>
        <tissue evidence="10">Leaf</tissue>
    </source>
</reference>
<dbReference type="AlphaFoldDB" id="A0A6J0LKW1"/>
<feature type="transmembrane region" description="Helical" evidence="7">
    <location>
        <begin position="256"/>
        <end position="280"/>
    </location>
</feature>
<feature type="transmembrane region" description="Helical" evidence="7">
    <location>
        <begin position="60"/>
        <end position="80"/>
    </location>
</feature>
<dbReference type="OrthoDB" id="747122at2759"/>
<gene>
    <name evidence="10" type="primary">LOC108830916</name>
</gene>
<proteinExistence type="inferred from homology"/>
<feature type="transmembrane region" description="Helical" evidence="7">
    <location>
        <begin position="20"/>
        <end position="40"/>
    </location>
</feature>
<sequence length="365" mass="41172">MTITRSVLESKTDKCYAPSFMAINICLALIDGALALIAFLQLNRFHRRDKRVGWTRQKVLHLMIGSSNTGSLLYFVAAIIETCTRWHHWSNAFGFLLMAFPKILFLATFLLLLSFWVDVCHQGNGEEDEDDEDEENSIQQMLLEKSKSKSGSSSASDRRKCCSFHGIHVGTRQKFVAAAVVLVFILMISFAILIWIASGDNSADPSLLAEVYVDIFASIILITGGGLCFYGTRLLFNLRKVRSEQVSSEMRKVSGLAGVSVVCFTVSSLITLFTHIPLFYHWNPNKLHGIKALVLLIIYYFICSTLPLAFVLWVLRELPPENNVNRQEEQTRITYVNYDTVARQPRQQWTSTTVSKNQVSKASPI</sequence>
<feature type="domain" description="THH1/TOM1/TOM3" evidence="8">
    <location>
        <begin position="181"/>
        <end position="325"/>
    </location>
</feature>
<dbReference type="RefSeq" id="XP_018459986.1">
    <property type="nucleotide sequence ID" value="XM_018604484.2"/>
</dbReference>
<organism evidence="9 10">
    <name type="scientific">Raphanus sativus</name>
    <name type="common">Radish</name>
    <name type="synonym">Raphanus raphanistrum var. sativus</name>
    <dbReference type="NCBI Taxonomy" id="3726"/>
    <lineage>
        <taxon>Eukaryota</taxon>
        <taxon>Viridiplantae</taxon>
        <taxon>Streptophyta</taxon>
        <taxon>Embryophyta</taxon>
        <taxon>Tracheophyta</taxon>
        <taxon>Spermatophyta</taxon>
        <taxon>Magnoliopsida</taxon>
        <taxon>eudicotyledons</taxon>
        <taxon>Gunneridae</taxon>
        <taxon>Pentapetalae</taxon>
        <taxon>rosids</taxon>
        <taxon>malvids</taxon>
        <taxon>Brassicales</taxon>
        <taxon>Brassicaceae</taxon>
        <taxon>Brassiceae</taxon>
        <taxon>Raphanus</taxon>
    </lineage>
</organism>
<name>A0A6J0LKW1_RAPSA</name>
<evidence type="ECO:0000256" key="2">
    <source>
        <dbReference type="ARBA" id="ARBA00006779"/>
    </source>
</evidence>
<keyword evidence="4 7" id="KW-0812">Transmembrane</keyword>
<evidence type="ECO:0000313" key="9">
    <source>
        <dbReference type="Proteomes" id="UP000504610"/>
    </source>
</evidence>
<comment type="subcellular location">
    <subcellularLocation>
        <location evidence="1">Vacuole membrane</location>
        <topology evidence="1">Multi-pass membrane protein</topology>
    </subcellularLocation>
</comment>
<feature type="transmembrane region" description="Helical" evidence="7">
    <location>
        <begin position="216"/>
        <end position="236"/>
    </location>
</feature>
<evidence type="ECO:0000256" key="3">
    <source>
        <dbReference type="ARBA" id="ARBA00022554"/>
    </source>
</evidence>
<dbReference type="GeneID" id="108830916"/>
<evidence type="ECO:0000313" key="10">
    <source>
        <dbReference type="RefSeq" id="XP_018459986.1"/>
    </source>
</evidence>
<dbReference type="InterPro" id="IPR009457">
    <property type="entry name" value="THH1/TOM1/TOM3_dom"/>
</dbReference>
<evidence type="ECO:0000256" key="6">
    <source>
        <dbReference type="ARBA" id="ARBA00023136"/>
    </source>
</evidence>
<reference evidence="9" key="1">
    <citation type="journal article" date="2019" name="Database">
        <title>The radish genome database (RadishGD): an integrated information resource for radish genomics.</title>
        <authorList>
            <person name="Yu H.J."/>
            <person name="Baek S."/>
            <person name="Lee Y.J."/>
            <person name="Cho A."/>
            <person name="Mun J.H."/>
        </authorList>
    </citation>
    <scope>NUCLEOTIDE SEQUENCE [LARGE SCALE GENOMIC DNA]</scope>
    <source>
        <strain evidence="9">cv. WK10039</strain>
    </source>
</reference>
<keyword evidence="5 7" id="KW-1133">Transmembrane helix</keyword>
<dbReference type="Proteomes" id="UP000504610">
    <property type="component" value="Chromosome 7"/>
</dbReference>
<evidence type="ECO:0000256" key="1">
    <source>
        <dbReference type="ARBA" id="ARBA00004128"/>
    </source>
</evidence>
<dbReference type="PANTHER" id="PTHR31142">
    <property type="entry name" value="TOBAMOVIRUS MULTIPLICATION PROTEIN 1-LIKE ISOFORM X1"/>
    <property type="match status" value="1"/>
</dbReference>
<feature type="transmembrane region" description="Helical" evidence="7">
    <location>
        <begin position="175"/>
        <end position="196"/>
    </location>
</feature>
<protein>
    <submittedName>
        <fullName evidence="10">Tobamovirus multiplication protein 1</fullName>
    </submittedName>
</protein>
<feature type="transmembrane region" description="Helical" evidence="7">
    <location>
        <begin position="92"/>
        <end position="117"/>
    </location>
</feature>
<comment type="similarity">
    <text evidence="2">Belongs to the plant tobamovirus multiplication TOM1 protein family.</text>
</comment>
<dbReference type="Pfam" id="PF06454">
    <property type="entry name" value="THH1_TOM1-3_dom"/>
    <property type="match status" value="2"/>
</dbReference>
<feature type="domain" description="THH1/TOM1/TOM3" evidence="8">
    <location>
        <begin position="22"/>
        <end position="124"/>
    </location>
</feature>
<evidence type="ECO:0000256" key="4">
    <source>
        <dbReference type="ARBA" id="ARBA00022692"/>
    </source>
</evidence>
<accession>A0A6J0LKW1</accession>
<keyword evidence="3" id="KW-0926">Vacuole</keyword>
<keyword evidence="9" id="KW-1185">Reference proteome</keyword>
<evidence type="ECO:0000256" key="5">
    <source>
        <dbReference type="ARBA" id="ARBA00022989"/>
    </source>
</evidence>
<dbReference type="GO" id="GO:0005774">
    <property type="term" value="C:vacuolar membrane"/>
    <property type="evidence" value="ECO:0007669"/>
    <property type="project" value="UniProtKB-SubCell"/>
</dbReference>
<keyword evidence="6 7" id="KW-0472">Membrane</keyword>